<reference evidence="1 2" key="1">
    <citation type="submission" date="2008-01" db="EMBL/GenBank/DDBJ databases">
        <authorList>
            <person name="Wagner-Dobler I."/>
            <person name="Ferriera S."/>
            <person name="Johnson J."/>
            <person name="Kravitz S."/>
            <person name="Beeson K."/>
            <person name="Sutton G."/>
            <person name="Rogers Y.-H."/>
            <person name="Friedman R."/>
            <person name="Frazier M."/>
            <person name="Venter J.C."/>
        </authorList>
    </citation>
    <scope>NUCLEOTIDE SEQUENCE [LARGE SCALE GENOMIC DNA]</scope>
    <source>
        <strain evidence="2">DSM 17067 / NCIMB 14079 / DFL-11</strain>
    </source>
</reference>
<evidence type="ECO:0000313" key="1">
    <source>
        <dbReference type="EMBL" id="EEE45522.2"/>
    </source>
</evidence>
<dbReference type="AlphaFoldDB" id="A0A5E8H2H0"/>
<evidence type="ECO:0000313" key="2">
    <source>
        <dbReference type="Proteomes" id="UP000004703"/>
    </source>
</evidence>
<accession>A0A5E8H2H0</accession>
<protein>
    <submittedName>
        <fullName evidence="1">Uncharacterized protein</fullName>
    </submittedName>
</protein>
<sequence>MTYLQLHTEILASLRTNAANPIALDAEIRALRGKAGDGLVIQALMHSAAEYYSAWALLHFHTQSALALDNKPPKVTNGEPDRCQAP</sequence>
<name>A0A5E8H2H0_ROSAD</name>
<dbReference type="RefSeq" id="WP_040451719.1">
    <property type="nucleotide sequence ID" value="NZ_CM011002.1"/>
</dbReference>
<proteinExistence type="predicted"/>
<comment type="caution">
    <text evidence="1">The sequence shown here is derived from an EMBL/GenBank/DDBJ whole genome shotgun (WGS) entry which is preliminary data.</text>
</comment>
<reference evidence="1 2" key="2">
    <citation type="submission" date="2013-04" db="EMBL/GenBank/DDBJ databases">
        <authorList>
            <person name="Fiebig A."/>
            <person name="Pradella S."/>
            <person name="Wagner-Doebler I."/>
        </authorList>
    </citation>
    <scope>NUCLEOTIDE SEQUENCE [LARGE SCALE GENOMIC DNA]</scope>
    <source>
        <strain evidence="2">DSM 17067 / NCIMB 14079 / DFL-11</strain>
    </source>
</reference>
<dbReference type="Proteomes" id="UP000004703">
    <property type="component" value="Chromosome"/>
</dbReference>
<organism evidence="1 2">
    <name type="scientific">Roseibium alexandrii (strain DSM 17067 / NCIMB 14079 / DFL-11)</name>
    <name type="common">Labrenzia alexandrii</name>
    <dbReference type="NCBI Taxonomy" id="244592"/>
    <lineage>
        <taxon>Bacteria</taxon>
        <taxon>Pseudomonadati</taxon>
        <taxon>Pseudomonadota</taxon>
        <taxon>Alphaproteobacteria</taxon>
        <taxon>Hyphomicrobiales</taxon>
        <taxon>Stappiaceae</taxon>
        <taxon>Roseibium</taxon>
    </lineage>
</organism>
<dbReference type="EMBL" id="ACCU02000003">
    <property type="protein sequence ID" value="EEE45522.2"/>
    <property type="molecule type" value="Genomic_DNA"/>
</dbReference>
<gene>
    <name evidence="1" type="ORF">SADFL11_2811</name>
</gene>